<evidence type="ECO:0000256" key="2">
    <source>
        <dbReference type="ARBA" id="ARBA00006275"/>
    </source>
</evidence>
<dbReference type="PROSITE" id="PS51257">
    <property type="entry name" value="PROKAR_LIPOPROTEIN"/>
    <property type="match status" value="1"/>
</dbReference>
<proteinExistence type="inferred from homology"/>
<feature type="domain" description="RagB/SusD" evidence="7">
    <location>
        <begin position="320"/>
        <end position="636"/>
    </location>
</feature>
<reference evidence="9 10" key="1">
    <citation type="submission" date="2018-08" db="EMBL/GenBank/DDBJ databases">
        <title>Pallidiluteibacterium maritimus gen. nov., sp. nov., isolated from coastal sediment.</title>
        <authorList>
            <person name="Zhou L.Y."/>
        </authorList>
    </citation>
    <scope>NUCLEOTIDE SEQUENCE [LARGE SCALE GENOMIC DNA]</scope>
    <source>
        <strain evidence="9 10">XSD2</strain>
    </source>
</reference>
<accession>A0A399SQU5</accession>
<feature type="signal peptide" evidence="6">
    <location>
        <begin position="1"/>
        <end position="21"/>
    </location>
</feature>
<dbReference type="Gene3D" id="1.25.40.390">
    <property type="match status" value="1"/>
</dbReference>
<dbReference type="Pfam" id="PF14322">
    <property type="entry name" value="SusD-like_3"/>
    <property type="match status" value="1"/>
</dbReference>
<feature type="domain" description="SusD-like N-terminal" evidence="8">
    <location>
        <begin position="108"/>
        <end position="227"/>
    </location>
</feature>
<dbReference type="EMBL" id="QWGR01000020">
    <property type="protein sequence ID" value="RIJ45748.1"/>
    <property type="molecule type" value="Genomic_DNA"/>
</dbReference>
<feature type="chain" id="PRO_5017251229" evidence="6">
    <location>
        <begin position="22"/>
        <end position="636"/>
    </location>
</feature>
<evidence type="ECO:0000313" key="10">
    <source>
        <dbReference type="Proteomes" id="UP000265926"/>
    </source>
</evidence>
<evidence type="ECO:0000259" key="8">
    <source>
        <dbReference type="Pfam" id="PF14322"/>
    </source>
</evidence>
<dbReference type="InterPro" id="IPR011990">
    <property type="entry name" value="TPR-like_helical_dom_sf"/>
</dbReference>
<keyword evidence="4" id="KW-0472">Membrane</keyword>
<dbReference type="Pfam" id="PF07980">
    <property type="entry name" value="SusD_RagB"/>
    <property type="match status" value="1"/>
</dbReference>
<evidence type="ECO:0000256" key="4">
    <source>
        <dbReference type="ARBA" id="ARBA00023136"/>
    </source>
</evidence>
<gene>
    <name evidence="9" type="ORF">D1614_21665</name>
</gene>
<dbReference type="RefSeq" id="WP_119440094.1">
    <property type="nucleotide sequence ID" value="NZ_QWGR01000020.1"/>
</dbReference>
<comment type="subcellular location">
    <subcellularLocation>
        <location evidence="1">Cell outer membrane</location>
    </subcellularLocation>
</comment>
<evidence type="ECO:0000259" key="7">
    <source>
        <dbReference type="Pfam" id="PF07980"/>
    </source>
</evidence>
<sequence length="636" mass="72018">MKKLKNYILLFLMMFAFGACDYLDIVPDNVATIDNAFTDKYNAEKYLFTCYSYLPKMGSTGNNPAILGSDELSLGKYHENTSGVQLSIGNQTIVAPYYDFWRGTSGGTALYTGVRDCNTFLERIGEVPDISDYERNIWIAEVKFIKAYLHFYLIRMYGPIHIIPENLPVNESIENLKLTREPLDDCFKYVIDLIDEAMVDLPEILQVEATDYGHITKPIAAAVKAKILVTAASPLFNGEAGFNIYNHDGTALFPTEDATAIQQKWADALTACEEAISLAENAGHRLMDLSDFKTAGAVVTDTTKLKVILNYRVTAQENQEVIWPHTNGAASVGGLQSIAMPAYFSTQDWYGDGSLGAPLKMSLLHYTNNGVPIEEDKDWQGLNLNKIMTVGADQANHMKLGHRTVQRNFNREVRYYADLSFDGALVYGHLRPDKTDNNAALDYINHKQGGWSSSGYAWKVCPYGYWPVKLVNMNTGQDNMGWRGRAYAFPALRLADLYLLYAETLIENNQLDEAKVWIDKIRTRAGLKGIDESWAVYSTNPSKPDTKDGLREIMKRERLIELAFEGSRFWDLRRWMDAEDYCNEPVTSWNPNESTVEGYYNVQVVYYPTFNIKHHFFPIAESEISKNPNLVQNYGW</sequence>
<comment type="similarity">
    <text evidence="2">Belongs to the SusD family.</text>
</comment>
<name>A0A399SQU5_9BACT</name>
<dbReference type="InterPro" id="IPR033985">
    <property type="entry name" value="SusD-like_N"/>
</dbReference>
<keyword evidence="5" id="KW-0998">Cell outer membrane</keyword>
<evidence type="ECO:0000256" key="3">
    <source>
        <dbReference type="ARBA" id="ARBA00022729"/>
    </source>
</evidence>
<dbReference type="SUPFAM" id="SSF48452">
    <property type="entry name" value="TPR-like"/>
    <property type="match status" value="1"/>
</dbReference>
<evidence type="ECO:0000256" key="5">
    <source>
        <dbReference type="ARBA" id="ARBA00023237"/>
    </source>
</evidence>
<evidence type="ECO:0000313" key="9">
    <source>
        <dbReference type="EMBL" id="RIJ45748.1"/>
    </source>
</evidence>
<evidence type="ECO:0000256" key="6">
    <source>
        <dbReference type="SAM" id="SignalP"/>
    </source>
</evidence>
<comment type="caution">
    <text evidence="9">The sequence shown here is derived from an EMBL/GenBank/DDBJ whole genome shotgun (WGS) entry which is preliminary data.</text>
</comment>
<dbReference type="GO" id="GO:0009279">
    <property type="term" value="C:cell outer membrane"/>
    <property type="evidence" value="ECO:0007669"/>
    <property type="project" value="UniProtKB-SubCell"/>
</dbReference>
<dbReference type="InterPro" id="IPR012944">
    <property type="entry name" value="SusD_RagB_dom"/>
</dbReference>
<evidence type="ECO:0000256" key="1">
    <source>
        <dbReference type="ARBA" id="ARBA00004442"/>
    </source>
</evidence>
<dbReference type="OrthoDB" id="724176at2"/>
<dbReference type="Proteomes" id="UP000265926">
    <property type="component" value="Unassembled WGS sequence"/>
</dbReference>
<organism evidence="9 10">
    <name type="scientific">Maribellus luteus</name>
    <dbReference type="NCBI Taxonomy" id="2305463"/>
    <lineage>
        <taxon>Bacteria</taxon>
        <taxon>Pseudomonadati</taxon>
        <taxon>Bacteroidota</taxon>
        <taxon>Bacteroidia</taxon>
        <taxon>Marinilabiliales</taxon>
        <taxon>Prolixibacteraceae</taxon>
        <taxon>Maribellus</taxon>
    </lineage>
</organism>
<keyword evidence="3 6" id="KW-0732">Signal</keyword>
<keyword evidence="10" id="KW-1185">Reference proteome</keyword>
<dbReference type="AlphaFoldDB" id="A0A399SQU5"/>
<protein>
    <submittedName>
        <fullName evidence="9">RagB/SusD family nutrient uptake outer membrane protein</fullName>
    </submittedName>
</protein>